<dbReference type="InterPro" id="IPR011989">
    <property type="entry name" value="ARM-like"/>
</dbReference>
<keyword evidence="2" id="KW-1185">Reference proteome</keyword>
<name>A0A1J4NSS0_9ACTN</name>
<proteinExistence type="predicted"/>
<evidence type="ECO:0000313" key="2">
    <source>
        <dbReference type="Proteomes" id="UP000034196"/>
    </source>
</evidence>
<dbReference type="RefSeq" id="WP_046588109.1">
    <property type="nucleotide sequence ID" value="NZ_LAVA02000058.1"/>
</dbReference>
<organism evidence="1 2">
    <name type="scientific">Streptomyces mangrovisoli</name>
    <dbReference type="NCBI Taxonomy" id="1428628"/>
    <lineage>
        <taxon>Bacteria</taxon>
        <taxon>Bacillati</taxon>
        <taxon>Actinomycetota</taxon>
        <taxon>Actinomycetes</taxon>
        <taxon>Kitasatosporales</taxon>
        <taxon>Streptomycetaceae</taxon>
        <taxon>Streptomyces</taxon>
    </lineage>
</organism>
<accession>A0A1J4NSS0</accession>
<sequence length="483" mass="52379">MLKHIEDGTAAARRLAEGAALRRTLDVDDPGDWLALDAGVRETHWSLPPLLPEWERAAGAFADAPPLDESRQALALCHRNGRIRQEAVHRSPSYPALLPLIVVRCTDWVGPVRQSARQVLRESLDAEAAAALASLVLRLGRRDRGDFAVGLLDEVLREMPRERFTPLLAAPDRAVRRFAHRLAAERGLLDAVELARAAVRDEDAVVQDLCATAALTALGAEAAHEEESHKETAYDDVLPLLLSARNPRTRSAGVTGLRRAGRTRQAEPFLADRSALVRACARYVVRQAGGDPLAWYRQRCSASGEAGPPPGVVRGLAECGDRADAGVLRALLAHPVPGVRAGAVAGLHTLDCADTGRLRPLLDDPAPRVVRETTTALLPSAKDLPADWLLARTGPERPRHVRVGAFRLLEAAGGITALRAAVGLLDDPDVKLRDWAGQCVQGWHPSADTRLFDPEVGELLDRGRHLFSDYVLRLRKREAGIGD</sequence>
<gene>
    <name evidence="1" type="ORF">WN71_024055</name>
</gene>
<dbReference type="EMBL" id="LAVA02000058">
    <property type="protein sequence ID" value="OIJ65352.1"/>
    <property type="molecule type" value="Genomic_DNA"/>
</dbReference>
<protein>
    <submittedName>
        <fullName evidence="1">Uncharacterized protein</fullName>
    </submittedName>
</protein>
<evidence type="ECO:0000313" key="1">
    <source>
        <dbReference type="EMBL" id="OIJ65352.1"/>
    </source>
</evidence>
<dbReference type="STRING" id="1428628.WN71_024055"/>
<dbReference type="Proteomes" id="UP000034196">
    <property type="component" value="Unassembled WGS sequence"/>
</dbReference>
<reference evidence="1" key="1">
    <citation type="submission" date="2016-10" db="EMBL/GenBank/DDBJ databases">
        <title>Genome sequence of Streptomyces mangrovisoli MUSC 149.</title>
        <authorList>
            <person name="Lee L.-H."/>
            <person name="Ser H.-L."/>
        </authorList>
    </citation>
    <scope>NUCLEOTIDE SEQUENCE [LARGE SCALE GENOMIC DNA]</scope>
    <source>
        <strain evidence="1">MUSC 149</strain>
    </source>
</reference>
<comment type="caution">
    <text evidence="1">The sequence shown here is derived from an EMBL/GenBank/DDBJ whole genome shotgun (WGS) entry which is preliminary data.</text>
</comment>
<dbReference type="Gene3D" id="1.25.10.10">
    <property type="entry name" value="Leucine-rich Repeat Variant"/>
    <property type="match status" value="1"/>
</dbReference>
<dbReference type="SUPFAM" id="SSF48371">
    <property type="entry name" value="ARM repeat"/>
    <property type="match status" value="1"/>
</dbReference>
<dbReference type="InterPro" id="IPR016024">
    <property type="entry name" value="ARM-type_fold"/>
</dbReference>
<dbReference type="AlphaFoldDB" id="A0A1J4NSS0"/>